<protein>
    <submittedName>
        <fullName evidence="1">Uncharacterized protein</fullName>
    </submittedName>
</protein>
<keyword evidence="2" id="KW-1185">Reference proteome</keyword>
<dbReference type="Proteomes" id="UP000439903">
    <property type="component" value="Unassembled WGS sequence"/>
</dbReference>
<evidence type="ECO:0000313" key="2">
    <source>
        <dbReference type="Proteomes" id="UP000439903"/>
    </source>
</evidence>
<dbReference type="AlphaFoldDB" id="A0A8H3XK00"/>
<dbReference type="OrthoDB" id="2414316at2759"/>
<sequence>MRRHDYPFIAFGEMNILRINLSNNTWNNIQQNNALEILPVSRSSNSQNASALVTDRHEIIKKRKEVLISDLKMFEKLTKIISNNIENDKLYESYKVLKQPLINETIACNEALNAKT</sequence>
<reference evidence="1 2" key="1">
    <citation type="journal article" date="2019" name="Environ. Microbiol.">
        <title>At the nexus of three kingdoms: the genome of the mycorrhizal fungus Gigaspora margarita provides insights into plant, endobacterial and fungal interactions.</title>
        <authorList>
            <person name="Venice F."/>
            <person name="Ghignone S."/>
            <person name="Salvioli di Fossalunga A."/>
            <person name="Amselem J."/>
            <person name="Novero M."/>
            <person name="Xianan X."/>
            <person name="Sedzielewska Toro K."/>
            <person name="Morin E."/>
            <person name="Lipzen A."/>
            <person name="Grigoriev I.V."/>
            <person name="Henrissat B."/>
            <person name="Martin F.M."/>
            <person name="Bonfante P."/>
        </authorList>
    </citation>
    <scope>NUCLEOTIDE SEQUENCE [LARGE SCALE GENOMIC DNA]</scope>
    <source>
        <strain evidence="1 2">BEG34</strain>
    </source>
</reference>
<evidence type="ECO:0000313" key="1">
    <source>
        <dbReference type="EMBL" id="KAF0469406.1"/>
    </source>
</evidence>
<name>A0A8H3XK00_GIGMA</name>
<proteinExistence type="predicted"/>
<accession>A0A8H3XK00</accession>
<comment type="caution">
    <text evidence="1">The sequence shown here is derived from an EMBL/GenBank/DDBJ whole genome shotgun (WGS) entry which is preliminary data.</text>
</comment>
<gene>
    <name evidence="1" type="ORF">F8M41_025547</name>
</gene>
<organism evidence="1 2">
    <name type="scientific">Gigaspora margarita</name>
    <dbReference type="NCBI Taxonomy" id="4874"/>
    <lineage>
        <taxon>Eukaryota</taxon>
        <taxon>Fungi</taxon>
        <taxon>Fungi incertae sedis</taxon>
        <taxon>Mucoromycota</taxon>
        <taxon>Glomeromycotina</taxon>
        <taxon>Glomeromycetes</taxon>
        <taxon>Diversisporales</taxon>
        <taxon>Gigasporaceae</taxon>
        <taxon>Gigaspora</taxon>
    </lineage>
</organism>
<dbReference type="EMBL" id="WTPW01000920">
    <property type="protein sequence ID" value="KAF0469406.1"/>
    <property type="molecule type" value="Genomic_DNA"/>
</dbReference>